<dbReference type="Pfam" id="PF01554">
    <property type="entry name" value="MatE"/>
    <property type="match status" value="2"/>
</dbReference>
<keyword evidence="9 13" id="KW-1133">Transmembrane helix</keyword>
<evidence type="ECO:0000256" key="5">
    <source>
        <dbReference type="ARBA" id="ARBA00022448"/>
    </source>
</evidence>
<dbReference type="Proteomes" id="UP001230220">
    <property type="component" value="Unassembled WGS sequence"/>
</dbReference>
<evidence type="ECO:0000256" key="9">
    <source>
        <dbReference type="ARBA" id="ARBA00022989"/>
    </source>
</evidence>
<evidence type="ECO:0000256" key="7">
    <source>
        <dbReference type="ARBA" id="ARBA00022475"/>
    </source>
</evidence>
<keyword evidence="8 13" id="KW-0812">Transmembrane</keyword>
<evidence type="ECO:0000256" key="13">
    <source>
        <dbReference type="SAM" id="Phobius"/>
    </source>
</evidence>
<evidence type="ECO:0000256" key="4">
    <source>
        <dbReference type="ARBA" id="ARBA00020268"/>
    </source>
</evidence>
<dbReference type="EMBL" id="JAUSUR010000005">
    <property type="protein sequence ID" value="MDQ0361975.1"/>
    <property type="molecule type" value="Genomic_DNA"/>
</dbReference>
<feature type="transmembrane region" description="Helical" evidence="13">
    <location>
        <begin position="429"/>
        <end position="449"/>
    </location>
</feature>
<evidence type="ECO:0000256" key="2">
    <source>
        <dbReference type="ARBA" id="ARBA00004651"/>
    </source>
</evidence>
<evidence type="ECO:0000256" key="11">
    <source>
        <dbReference type="ARBA" id="ARBA00023136"/>
    </source>
</evidence>
<feature type="transmembrane region" description="Helical" evidence="13">
    <location>
        <begin position="331"/>
        <end position="357"/>
    </location>
</feature>
<dbReference type="PANTHER" id="PTHR43298:SF2">
    <property type="entry name" value="FMN_FAD EXPORTER YEEO-RELATED"/>
    <property type="match status" value="1"/>
</dbReference>
<dbReference type="InterPro" id="IPR048279">
    <property type="entry name" value="MdtK-like"/>
</dbReference>
<keyword evidence="11 13" id="KW-0472">Membrane</keyword>
<accession>A0ABU0E521</accession>
<keyword evidence="7" id="KW-1003">Cell membrane</keyword>
<gene>
    <name evidence="14" type="ORF">J2S15_002728</name>
</gene>
<evidence type="ECO:0000256" key="6">
    <source>
        <dbReference type="ARBA" id="ARBA00022449"/>
    </source>
</evidence>
<dbReference type="PANTHER" id="PTHR43298">
    <property type="entry name" value="MULTIDRUG RESISTANCE PROTEIN NORM-RELATED"/>
    <property type="match status" value="1"/>
</dbReference>
<dbReference type="NCBIfam" id="TIGR00797">
    <property type="entry name" value="matE"/>
    <property type="match status" value="1"/>
</dbReference>
<evidence type="ECO:0000256" key="8">
    <source>
        <dbReference type="ARBA" id="ARBA00022692"/>
    </source>
</evidence>
<feature type="transmembrane region" description="Helical" evidence="13">
    <location>
        <begin position="402"/>
        <end position="423"/>
    </location>
</feature>
<comment type="function">
    <text evidence="1">Multidrug efflux pump.</text>
</comment>
<keyword evidence="6" id="KW-0050">Antiport</keyword>
<keyword evidence="10" id="KW-0406">Ion transport</keyword>
<comment type="caution">
    <text evidence="14">The sequence shown here is derived from an EMBL/GenBank/DDBJ whole genome shotgun (WGS) entry which is preliminary data.</text>
</comment>
<feature type="transmembrane region" description="Helical" evidence="13">
    <location>
        <begin position="153"/>
        <end position="174"/>
    </location>
</feature>
<evidence type="ECO:0000256" key="10">
    <source>
        <dbReference type="ARBA" id="ARBA00023065"/>
    </source>
</evidence>
<evidence type="ECO:0000313" key="15">
    <source>
        <dbReference type="Proteomes" id="UP001230220"/>
    </source>
</evidence>
<evidence type="ECO:0000256" key="1">
    <source>
        <dbReference type="ARBA" id="ARBA00003408"/>
    </source>
</evidence>
<dbReference type="InterPro" id="IPR002528">
    <property type="entry name" value="MATE_fam"/>
</dbReference>
<protein>
    <recommendedName>
        <fullName evidence="4">Probable multidrug resistance protein NorM</fullName>
    </recommendedName>
    <alternativeName>
        <fullName evidence="12">Multidrug-efflux transporter</fullName>
    </alternativeName>
</protein>
<feature type="transmembrane region" description="Helical" evidence="13">
    <location>
        <begin position="377"/>
        <end position="395"/>
    </location>
</feature>
<dbReference type="CDD" id="cd13138">
    <property type="entry name" value="MATE_yoeA_like"/>
    <property type="match status" value="1"/>
</dbReference>
<dbReference type="RefSeq" id="WP_370872542.1">
    <property type="nucleotide sequence ID" value="NZ_JAUSUR010000005.1"/>
</dbReference>
<evidence type="ECO:0000313" key="14">
    <source>
        <dbReference type="EMBL" id="MDQ0361975.1"/>
    </source>
</evidence>
<comment type="similarity">
    <text evidence="3">Belongs to the multi antimicrobial extrusion (MATE) (TC 2.A.66.1) family.</text>
</comment>
<dbReference type="InterPro" id="IPR050222">
    <property type="entry name" value="MATE_MdtK"/>
</dbReference>
<feature type="transmembrane region" description="Helical" evidence="13">
    <location>
        <begin position="108"/>
        <end position="133"/>
    </location>
</feature>
<comment type="subcellular location">
    <subcellularLocation>
        <location evidence="2">Cell membrane</location>
        <topology evidence="2">Multi-pass membrane protein</topology>
    </subcellularLocation>
</comment>
<sequence length="464" mass="50428">MLAKKRIGDESVDITDSKSLMTEGTIWKKIIFFAMPLFLGNLFQQLYNAADSLIVGNFLGSSALAAVSSSGNLIFLMVGFFNGIAMGAGVVIARYFGAKDYESMQKAIHTTIALGLVASVILTIAGVVLAPMILELMGTPENVLPQSVSYFQIYFAGSLGLVMYNIFVGILQAIGDSKHPLYYLIVSSIINVVLDIVFIAGFNMGVGSAAVATIIAQFCSALLCLYRLVKTDDVYKVTIKKIGFDKDMLSQIIRYGLPSGLQNSIIAIANVVVQSNINAFGEMAMAGCGAYSRIEGFAFLPITSFTMALTTFVGQNLGANNKERTLKGAKFGMLCSMAIAQIVGIIIFIGAPLLIMIFNSDSEVVQFGTDRARTSALFYFLLAYSHCISAILRGAGKPVVPMIVMLLFWCVVRVSFLTIMGNIVNSIDVVYWVYPLTWFLSSVTFFIYYKKADWIHGFGEDIVS</sequence>
<keyword evidence="5" id="KW-0813">Transport</keyword>
<feature type="transmembrane region" description="Helical" evidence="13">
    <location>
        <begin position="73"/>
        <end position="96"/>
    </location>
</feature>
<name>A0ABU0E521_9FIRM</name>
<reference evidence="14 15" key="1">
    <citation type="submission" date="2023-07" db="EMBL/GenBank/DDBJ databases">
        <title>Genomic Encyclopedia of Type Strains, Phase IV (KMG-IV): sequencing the most valuable type-strain genomes for metagenomic binning, comparative biology and taxonomic classification.</title>
        <authorList>
            <person name="Goeker M."/>
        </authorList>
    </citation>
    <scope>NUCLEOTIDE SEQUENCE [LARGE SCALE GENOMIC DNA]</scope>
    <source>
        <strain evidence="14 15">DSM 16784</strain>
    </source>
</reference>
<feature type="transmembrane region" description="Helical" evidence="13">
    <location>
        <begin position="26"/>
        <end position="43"/>
    </location>
</feature>
<keyword evidence="15" id="KW-1185">Reference proteome</keyword>
<proteinExistence type="inferred from homology"/>
<feature type="transmembrane region" description="Helical" evidence="13">
    <location>
        <begin position="208"/>
        <end position="229"/>
    </location>
</feature>
<evidence type="ECO:0000256" key="3">
    <source>
        <dbReference type="ARBA" id="ARBA00010199"/>
    </source>
</evidence>
<evidence type="ECO:0000256" key="12">
    <source>
        <dbReference type="ARBA" id="ARBA00031636"/>
    </source>
</evidence>
<dbReference type="PIRSF" id="PIRSF006603">
    <property type="entry name" value="DinF"/>
    <property type="match status" value="1"/>
</dbReference>
<feature type="transmembrane region" description="Helical" evidence="13">
    <location>
        <begin position="181"/>
        <end position="202"/>
    </location>
</feature>
<organism evidence="14 15">
    <name type="scientific">Breznakia pachnodae</name>
    <dbReference type="NCBI Taxonomy" id="265178"/>
    <lineage>
        <taxon>Bacteria</taxon>
        <taxon>Bacillati</taxon>
        <taxon>Bacillota</taxon>
        <taxon>Erysipelotrichia</taxon>
        <taxon>Erysipelotrichales</taxon>
        <taxon>Erysipelotrichaceae</taxon>
        <taxon>Breznakia</taxon>
    </lineage>
</organism>